<sequence>MIIKSFPWKLLPLVAAMGLAGCSLQPDYKRPAMPVDASYSLSGTTGNVADLSWQNFFTDSTLQQLIQLSLENNRDLRVAALDVEEARDQVTVNRAALMPTVDATASQTSEHLPANLYSTRTSGAVTEHELSAGLGVTSWELDFFGRLRSLKDEAQETYLSTAATEQATRISLIAEVASAWLTLCSDNDLLHLAQQTVLSQQDSYRLTKMSYDGGVSSDQDLAEAEMTLRSAQADVASYTRQVRQDVDALRLLAGTDLPATLLSHATLNSHWQFPPTPAGLPSDLLTRRPDIIAAEHTLKAANANIGAARAAFFPSISLTAFGGSSSSSLSRLLDGGTGAWSFVPSINLPIFDGGANTANLNIARIEKRIDIANYEKAIQTAFKEVNDQLAGEDTWREQLQAVDQEAAASQRDYRYAQLRYRQGVDSYLSVLVAQRSWYSAQQSLIAARLGQLNQKITLYKVLGGGWQTGGYSHSSSSAL</sequence>
<dbReference type="Pfam" id="PF02321">
    <property type="entry name" value="OEP"/>
    <property type="match status" value="2"/>
</dbReference>
<evidence type="ECO:0000256" key="2">
    <source>
        <dbReference type="ARBA" id="ARBA00007613"/>
    </source>
</evidence>
<comment type="subcellular location">
    <subcellularLocation>
        <location evidence="1 3">Cell outer membrane</location>
        <topology evidence="1 3">Lipid-anchor</topology>
    </subcellularLocation>
</comment>
<organism evidence="4 5">
    <name type="scientific">Tatumella ptyseos ATCC 33301</name>
    <dbReference type="NCBI Taxonomy" id="1005995"/>
    <lineage>
        <taxon>Bacteria</taxon>
        <taxon>Pseudomonadati</taxon>
        <taxon>Pseudomonadota</taxon>
        <taxon>Gammaproteobacteria</taxon>
        <taxon>Enterobacterales</taxon>
        <taxon>Erwiniaceae</taxon>
        <taxon>Tatumella</taxon>
    </lineage>
</organism>
<keyword evidence="3 4" id="KW-0449">Lipoprotein</keyword>
<comment type="caution">
    <text evidence="4">The sequence shown here is derived from an EMBL/GenBank/DDBJ whole genome shotgun (WGS) entry which is preliminary data.</text>
</comment>
<keyword evidence="3" id="KW-1134">Transmembrane beta strand</keyword>
<accession>A0A085JPU9</accession>
<protein>
    <submittedName>
        <fullName evidence="4">RND efflux system outer membrane lipoprotein</fullName>
    </submittedName>
</protein>
<proteinExistence type="inferred from homology"/>
<dbReference type="Gene3D" id="1.20.1600.10">
    <property type="entry name" value="Outer membrane efflux proteins (OEP)"/>
    <property type="match status" value="1"/>
</dbReference>
<name>A0A085JPU9_9GAMM</name>
<comment type="similarity">
    <text evidence="2 3">Belongs to the outer membrane factor (OMF) (TC 1.B.17) family.</text>
</comment>
<dbReference type="InterPro" id="IPR010131">
    <property type="entry name" value="MdtP/NodT-like"/>
</dbReference>
<dbReference type="GO" id="GO:0009279">
    <property type="term" value="C:cell outer membrane"/>
    <property type="evidence" value="ECO:0007669"/>
    <property type="project" value="UniProtKB-SubCell"/>
</dbReference>
<dbReference type="OrthoDB" id="9770517at2"/>
<dbReference type="NCBIfam" id="TIGR01845">
    <property type="entry name" value="outer_NodT"/>
    <property type="match status" value="1"/>
</dbReference>
<dbReference type="PROSITE" id="PS51257">
    <property type="entry name" value="PROKAR_LIPOPROTEIN"/>
    <property type="match status" value="1"/>
</dbReference>
<dbReference type="GO" id="GO:0015562">
    <property type="term" value="F:efflux transmembrane transporter activity"/>
    <property type="evidence" value="ECO:0007669"/>
    <property type="project" value="InterPro"/>
</dbReference>
<evidence type="ECO:0000313" key="5">
    <source>
        <dbReference type="Proteomes" id="UP000028602"/>
    </source>
</evidence>
<keyword evidence="3" id="KW-0472">Membrane</keyword>
<evidence type="ECO:0000256" key="1">
    <source>
        <dbReference type="ARBA" id="ARBA00004459"/>
    </source>
</evidence>
<dbReference type="PANTHER" id="PTHR30203">
    <property type="entry name" value="OUTER MEMBRANE CATION EFFLUX PROTEIN"/>
    <property type="match status" value="1"/>
</dbReference>
<dbReference type="Gene3D" id="2.20.200.10">
    <property type="entry name" value="Outer membrane efflux proteins (OEP)"/>
    <property type="match status" value="1"/>
</dbReference>
<keyword evidence="5" id="KW-1185">Reference proteome</keyword>
<dbReference type="RefSeq" id="WP_051170800.1">
    <property type="nucleotide sequence ID" value="NZ_ATMJ01000029.1"/>
</dbReference>
<gene>
    <name evidence="4" type="primary">oprM</name>
    <name evidence="4" type="ORF">GTPT_0068</name>
</gene>
<dbReference type="eggNOG" id="COG1538">
    <property type="taxonomic scope" value="Bacteria"/>
</dbReference>
<evidence type="ECO:0000256" key="3">
    <source>
        <dbReference type="RuleBase" id="RU362097"/>
    </source>
</evidence>
<dbReference type="EMBL" id="JMPR01000004">
    <property type="protein sequence ID" value="KFD22495.1"/>
    <property type="molecule type" value="Genomic_DNA"/>
</dbReference>
<dbReference type="Proteomes" id="UP000028602">
    <property type="component" value="Unassembled WGS sequence"/>
</dbReference>
<dbReference type="InterPro" id="IPR003423">
    <property type="entry name" value="OMP_efflux"/>
</dbReference>
<dbReference type="PANTHER" id="PTHR30203:SF32">
    <property type="entry name" value="CATION EFFLUX SYSTEM PROTEIN CUSC"/>
    <property type="match status" value="1"/>
</dbReference>
<keyword evidence="3" id="KW-0564">Palmitate</keyword>
<reference evidence="4 5" key="1">
    <citation type="submission" date="2014-05" db="EMBL/GenBank/DDBJ databases">
        <title>ATOL: Assembling a taxonomically balanced genome-scale reconstruction of the evolutionary history of the Enterobacteriaceae.</title>
        <authorList>
            <person name="Plunkett G.III."/>
            <person name="Neeno-Eckwall E.C."/>
            <person name="Glasner J.D."/>
            <person name="Perna N.T."/>
        </authorList>
    </citation>
    <scope>NUCLEOTIDE SEQUENCE [LARGE SCALE GENOMIC DNA]</scope>
    <source>
        <strain evidence="4 5">ATCC 33301</strain>
    </source>
</reference>
<keyword evidence="3" id="KW-0812">Transmembrane</keyword>
<evidence type="ECO:0000313" key="4">
    <source>
        <dbReference type="EMBL" id="KFD22495.1"/>
    </source>
</evidence>
<dbReference type="AlphaFoldDB" id="A0A085JPU9"/>
<dbReference type="SUPFAM" id="SSF56954">
    <property type="entry name" value="Outer membrane efflux proteins (OEP)"/>
    <property type="match status" value="1"/>
</dbReference>